<feature type="region of interest" description="Disordered" evidence="1">
    <location>
        <begin position="209"/>
        <end position="230"/>
    </location>
</feature>
<gene>
    <name evidence="4" type="ORF">EZE20_14440</name>
</gene>
<organism evidence="4 5">
    <name type="scientific">Arundinibacter roseus</name>
    <dbReference type="NCBI Taxonomy" id="2070510"/>
    <lineage>
        <taxon>Bacteria</taxon>
        <taxon>Pseudomonadati</taxon>
        <taxon>Bacteroidota</taxon>
        <taxon>Cytophagia</taxon>
        <taxon>Cytophagales</taxon>
        <taxon>Spirosomataceae</taxon>
        <taxon>Arundinibacter</taxon>
    </lineage>
</organism>
<sequence>MKKLLALTLIWLSATAFAWAQTTTRTLKVSDFSKLSMGSAFRVDVKKGSSYKVTVAGRSEDLNDLEHSVSRGVFQLGYKNNGWKKNRERVDVTITMPALDGVDFSGASIVRVNGFEGGRAMAIEVSGASKVEMNFSASKVTVDLSGASKLMLIGKADILNGDLSGASQFNGKDFPVKEANLEASGASSASVVANSTLTADASGASKISYAGSARDVRSSSSGASSIRRAN</sequence>
<reference evidence="4 5" key="1">
    <citation type="submission" date="2019-02" db="EMBL/GenBank/DDBJ databases">
        <title>Arundinibacter roseus gen. nov., sp. nov., a new member of the family Cytophagaceae.</title>
        <authorList>
            <person name="Szuroczki S."/>
            <person name="Khayer B."/>
            <person name="Sproer C."/>
            <person name="Toumi M."/>
            <person name="Szabo A."/>
            <person name="Felfoldi T."/>
            <person name="Schumann P."/>
            <person name="Toth E."/>
        </authorList>
    </citation>
    <scope>NUCLEOTIDE SEQUENCE [LARGE SCALE GENOMIC DNA]</scope>
    <source>
        <strain evidence="4 5">DMA-k-7a</strain>
    </source>
</reference>
<feature type="domain" description="Putative auto-transporter adhesin head GIN" evidence="3">
    <location>
        <begin position="31"/>
        <end position="213"/>
    </location>
</feature>
<dbReference type="Gene3D" id="2.160.20.120">
    <property type="match status" value="1"/>
</dbReference>
<feature type="chain" id="PRO_5020500708" evidence="2">
    <location>
        <begin position="21"/>
        <end position="230"/>
    </location>
</feature>
<dbReference type="AlphaFoldDB" id="A0A4V2X9K8"/>
<evidence type="ECO:0000259" key="3">
    <source>
        <dbReference type="Pfam" id="PF10988"/>
    </source>
</evidence>
<dbReference type="Proteomes" id="UP000295706">
    <property type="component" value="Unassembled WGS sequence"/>
</dbReference>
<keyword evidence="2" id="KW-0732">Signal</keyword>
<evidence type="ECO:0000313" key="5">
    <source>
        <dbReference type="Proteomes" id="UP000295706"/>
    </source>
</evidence>
<keyword evidence="5" id="KW-1185">Reference proteome</keyword>
<comment type="caution">
    <text evidence="4">The sequence shown here is derived from an EMBL/GenBank/DDBJ whole genome shotgun (WGS) entry which is preliminary data.</text>
</comment>
<feature type="compositionally biased region" description="Low complexity" evidence="1">
    <location>
        <begin position="210"/>
        <end position="230"/>
    </location>
</feature>
<evidence type="ECO:0000256" key="2">
    <source>
        <dbReference type="SAM" id="SignalP"/>
    </source>
</evidence>
<name>A0A4V2X9K8_9BACT</name>
<dbReference type="OrthoDB" id="980382at2"/>
<protein>
    <submittedName>
        <fullName evidence="4">DUF2807 domain-containing protein</fullName>
    </submittedName>
</protein>
<evidence type="ECO:0000313" key="4">
    <source>
        <dbReference type="EMBL" id="TDB64135.1"/>
    </source>
</evidence>
<dbReference type="RefSeq" id="WP_132118843.1">
    <property type="nucleotide sequence ID" value="NZ_SMJU01000008.1"/>
</dbReference>
<dbReference type="EMBL" id="SMJU01000008">
    <property type="protein sequence ID" value="TDB64135.1"/>
    <property type="molecule type" value="Genomic_DNA"/>
</dbReference>
<accession>A0A4V2X9K8</accession>
<feature type="signal peptide" evidence="2">
    <location>
        <begin position="1"/>
        <end position="20"/>
    </location>
</feature>
<evidence type="ECO:0000256" key="1">
    <source>
        <dbReference type="SAM" id="MobiDB-lite"/>
    </source>
</evidence>
<proteinExistence type="predicted"/>
<dbReference type="Pfam" id="PF10988">
    <property type="entry name" value="DUF2807"/>
    <property type="match status" value="1"/>
</dbReference>
<dbReference type="InterPro" id="IPR021255">
    <property type="entry name" value="DUF2807"/>
</dbReference>